<accession>A0A0R3U2N4</accession>
<reference evidence="3" key="1">
    <citation type="submission" date="2017-02" db="UniProtKB">
        <authorList>
            <consortium name="WormBaseParasite"/>
        </authorList>
    </citation>
    <scope>IDENTIFICATION</scope>
</reference>
<name>A0A0R3U2N4_MESCO</name>
<evidence type="ECO:0000313" key="3">
    <source>
        <dbReference type="WBParaSite" id="MCOS_0000074701-mRNA-1"/>
    </source>
</evidence>
<dbReference type="WBParaSite" id="MCOS_0000074701-mRNA-1">
    <property type="protein sequence ID" value="MCOS_0000074701-mRNA-1"/>
    <property type="gene ID" value="MCOS_0000074701"/>
</dbReference>
<reference evidence="1 2" key="2">
    <citation type="submission" date="2018-10" db="EMBL/GenBank/DDBJ databases">
        <authorList>
            <consortium name="Pathogen Informatics"/>
        </authorList>
    </citation>
    <scope>NUCLEOTIDE SEQUENCE [LARGE SCALE GENOMIC DNA]</scope>
</reference>
<organism evidence="3">
    <name type="scientific">Mesocestoides corti</name>
    <name type="common">Flatworm</name>
    <dbReference type="NCBI Taxonomy" id="53468"/>
    <lineage>
        <taxon>Eukaryota</taxon>
        <taxon>Metazoa</taxon>
        <taxon>Spiralia</taxon>
        <taxon>Lophotrochozoa</taxon>
        <taxon>Platyhelminthes</taxon>
        <taxon>Cestoda</taxon>
        <taxon>Eucestoda</taxon>
        <taxon>Cyclophyllidea</taxon>
        <taxon>Mesocestoididae</taxon>
        <taxon>Mesocestoides</taxon>
    </lineage>
</organism>
<dbReference type="Proteomes" id="UP000267029">
    <property type="component" value="Unassembled WGS sequence"/>
</dbReference>
<evidence type="ECO:0000313" key="2">
    <source>
        <dbReference type="Proteomes" id="UP000267029"/>
    </source>
</evidence>
<proteinExistence type="predicted"/>
<sequence>MWENSRPLTPPANDQCVVVGWWEGDGMATKVDFDGSVLRVTVVLSQWPKFAHSLVATALNGLHQFR</sequence>
<evidence type="ECO:0000313" key="1">
    <source>
        <dbReference type="EMBL" id="VDD74745.1"/>
    </source>
</evidence>
<gene>
    <name evidence="1" type="ORF">MCOS_LOCUS748</name>
</gene>
<dbReference type="EMBL" id="UXSR01000071">
    <property type="protein sequence ID" value="VDD74745.1"/>
    <property type="molecule type" value="Genomic_DNA"/>
</dbReference>
<dbReference type="AlphaFoldDB" id="A0A0R3U2N4"/>
<keyword evidence="2" id="KW-1185">Reference proteome</keyword>
<protein>
    <submittedName>
        <fullName evidence="3">DUF397 domain-containing protein</fullName>
    </submittedName>
</protein>